<feature type="transmembrane region" description="Helical" evidence="15">
    <location>
        <begin position="513"/>
        <end position="530"/>
    </location>
</feature>
<dbReference type="GO" id="GO:0035673">
    <property type="term" value="F:oligopeptide transmembrane transporter activity"/>
    <property type="evidence" value="ECO:0007669"/>
    <property type="project" value="InterPro"/>
</dbReference>
<evidence type="ECO:0000313" key="18">
    <source>
        <dbReference type="EMBL" id="KAF4628598.1"/>
    </source>
</evidence>
<feature type="transmembrane region" description="Helical" evidence="15">
    <location>
        <begin position="465"/>
        <end position="484"/>
    </location>
</feature>
<dbReference type="GO" id="GO:0004222">
    <property type="term" value="F:metalloendopeptidase activity"/>
    <property type="evidence" value="ECO:0007669"/>
    <property type="project" value="InterPro"/>
</dbReference>
<dbReference type="GO" id="GO:0016020">
    <property type="term" value="C:membrane"/>
    <property type="evidence" value="ECO:0007669"/>
    <property type="project" value="UniProtKB-SubCell"/>
</dbReference>
<dbReference type="Pfam" id="PF03169">
    <property type="entry name" value="OPT"/>
    <property type="match status" value="1"/>
</dbReference>
<evidence type="ECO:0000256" key="14">
    <source>
        <dbReference type="ARBA" id="ARBA00023136"/>
    </source>
</evidence>
<evidence type="ECO:0008006" key="20">
    <source>
        <dbReference type="Google" id="ProtNLM"/>
    </source>
</evidence>
<evidence type="ECO:0000256" key="10">
    <source>
        <dbReference type="ARBA" id="ARBA00022856"/>
    </source>
</evidence>
<accession>A0A8H4RFE5</accession>
<keyword evidence="13" id="KW-0482">Metalloprotease</keyword>
<keyword evidence="5" id="KW-0645">Protease</keyword>
<evidence type="ECO:0000256" key="4">
    <source>
        <dbReference type="ARBA" id="ARBA00022448"/>
    </source>
</evidence>
<feature type="domain" description="Peptidase M13 C-terminal" evidence="16">
    <location>
        <begin position="1180"/>
        <end position="1379"/>
    </location>
</feature>
<dbReference type="PRINTS" id="PR00786">
    <property type="entry name" value="NEPRILYSIN"/>
</dbReference>
<comment type="cofactor">
    <cofactor evidence="1">
        <name>Zn(2+)</name>
        <dbReference type="ChEBI" id="CHEBI:29105"/>
    </cofactor>
</comment>
<protein>
    <recommendedName>
        <fullName evidence="20">Peptidase family M13</fullName>
    </recommendedName>
</protein>
<keyword evidence="19" id="KW-1185">Reference proteome</keyword>
<evidence type="ECO:0000256" key="7">
    <source>
        <dbReference type="ARBA" id="ARBA00022723"/>
    </source>
</evidence>
<dbReference type="InterPro" id="IPR024079">
    <property type="entry name" value="MetalloPept_cat_dom_sf"/>
</dbReference>
<evidence type="ECO:0000256" key="13">
    <source>
        <dbReference type="ARBA" id="ARBA00023049"/>
    </source>
</evidence>
<feature type="transmembrane region" description="Helical" evidence="15">
    <location>
        <begin position="542"/>
        <end position="563"/>
    </location>
</feature>
<keyword evidence="6 15" id="KW-0812">Transmembrane</keyword>
<feature type="transmembrane region" description="Helical" evidence="15">
    <location>
        <begin position="229"/>
        <end position="252"/>
    </location>
</feature>
<evidence type="ECO:0000256" key="6">
    <source>
        <dbReference type="ARBA" id="ARBA00022692"/>
    </source>
</evidence>
<keyword evidence="10" id="KW-0571">Peptide transport</keyword>
<feature type="transmembrane region" description="Helical" evidence="15">
    <location>
        <begin position="155"/>
        <end position="178"/>
    </location>
</feature>
<dbReference type="PROSITE" id="PS51885">
    <property type="entry name" value="NEPRILYSIN"/>
    <property type="match status" value="1"/>
</dbReference>
<comment type="subcellular location">
    <subcellularLocation>
        <location evidence="2">Membrane</location>
        <topology evidence="2">Multi-pass membrane protein</topology>
    </subcellularLocation>
</comment>
<feature type="transmembrane region" description="Helical" evidence="15">
    <location>
        <begin position="44"/>
        <end position="64"/>
    </location>
</feature>
<keyword evidence="14 15" id="KW-0472">Membrane</keyword>
<feature type="transmembrane region" description="Helical" evidence="15">
    <location>
        <begin position="651"/>
        <end position="673"/>
    </location>
</feature>
<evidence type="ECO:0000256" key="2">
    <source>
        <dbReference type="ARBA" id="ARBA00004141"/>
    </source>
</evidence>
<dbReference type="InterPro" id="IPR000718">
    <property type="entry name" value="Peptidase_M13"/>
</dbReference>
<dbReference type="Proteomes" id="UP000566819">
    <property type="component" value="Unassembled WGS sequence"/>
</dbReference>
<keyword evidence="11" id="KW-0653">Protein transport</keyword>
<feature type="transmembrane region" description="Helical" evidence="15">
    <location>
        <begin position="311"/>
        <end position="332"/>
    </location>
</feature>
<keyword evidence="9" id="KW-0862">Zinc</keyword>
<dbReference type="Gene3D" id="1.10.1380.10">
    <property type="entry name" value="Neutral endopeptidase , domain2"/>
    <property type="match status" value="1"/>
</dbReference>
<evidence type="ECO:0000313" key="19">
    <source>
        <dbReference type="Proteomes" id="UP000566819"/>
    </source>
</evidence>
<evidence type="ECO:0000256" key="9">
    <source>
        <dbReference type="ARBA" id="ARBA00022833"/>
    </source>
</evidence>
<proteinExistence type="inferred from homology"/>
<evidence type="ECO:0000256" key="12">
    <source>
        <dbReference type="ARBA" id="ARBA00022989"/>
    </source>
</evidence>
<evidence type="ECO:0000256" key="8">
    <source>
        <dbReference type="ARBA" id="ARBA00022801"/>
    </source>
</evidence>
<dbReference type="SUPFAM" id="SSF55486">
    <property type="entry name" value="Metalloproteases ('zincins'), catalytic domain"/>
    <property type="match status" value="1"/>
</dbReference>
<dbReference type="GO" id="GO:0015031">
    <property type="term" value="P:protein transport"/>
    <property type="evidence" value="ECO:0007669"/>
    <property type="project" value="UniProtKB-KW"/>
</dbReference>
<keyword evidence="8" id="KW-0378">Hydrolase</keyword>
<dbReference type="NCBIfam" id="TIGR00727">
    <property type="entry name" value="ISP4_OPT"/>
    <property type="match status" value="1"/>
</dbReference>
<keyword evidence="7" id="KW-0479">Metal-binding</keyword>
<name>A0A8H4RFE5_9HELO</name>
<feature type="transmembrane region" description="Helical" evidence="15">
    <location>
        <begin position="394"/>
        <end position="418"/>
    </location>
</feature>
<evidence type="ECO:0000259" key="16">
    <source>
        <dbReference type="Pfam" id="PF01431"/>
    </source>
</evidence>
<dbReference type="InterPro" id="IPR018497">
    <property type="entry name" value="Peptidase_M13_C"/>
</dbReference>
<dbReference type="EMBL" id="JAAMPI010000788">
    <property type="protein sequence ID" value="KAF4628598.1"/>
    <property type="molecule type" value="Genomic_DNA"/>
</dbReference>
<dbReference type="InterPro" id="IPR008753">
    <property type="entry name" value="Peptidase_M13_N"/>
</dbReference>
<evidence type="ECO:0000256" key="15">
    <source>
        <dbReference type="SAM" id="Phobius"/>
    </source>
</evidence>
<keyword evidence="4" id="KW-0813">Transport</keyword>
<dbReference type="GO" id="GO:0046872">
    <property type="term" value="F:metal ion binding"/>
    <property type="evidence" value="ECO:0007669"/>
    <property type="project" value="UniProtKB-KW"/>
</dbReference>
<evidence type="ECO:0000256" key="3">
    <source>
        <dbReference type="ARBA" id="ARBA00008807"/>
    </source>
</evidence>
<dbReference type="Pfam" id="PF01431">
    <property type="entry name" value="Peptidase_M13"/>
    <property type="match status" value="1"/>
</dbReference>
<feature type="transmembrane region" description="Helical" evidence="15">
    <location>
        <begin position="285"/>
        <end position="305"/>
    </location>
</feature>
<comment type="similarity">
    <text evidence="3">Belongs to the oligopeptide OPT transporter family.</text>
</comment>
<evidence type="ECO:0000259" key="17">
    <source>
        <dbReference type="Pfam" id="PF05649"/>
    </source>
</evidence>
<sequence>MGSLVAITSPVYWNQDYGAGFSFLYLLTTQMLGFGLAGLSRRWLVYPAALIWPSSLSSTVLFRALHEKQENSPANGWTISRYRFFGYFTIFAFVLFWFPDYIWTSLSTFAFITWLAPHNQKVNTIFGMNSGLGLLPISIDWTQITYAGIPLTTPFYITCNAFAVVVFFFLFLSPIMYYSNVWYSAYVPLLSSSTFDNTGKSYNITRVVDSNLNLVLSKYEAYSPMYISLSYALSFGLSFAAVTAIVVHTYLYNGAEIWAKFKNSRAGGEDIHKRLMHKYKEVPDWWYGVLTVIVLGLGILTVTYWDSGLPVWGFIFVCFGMGLLLIVPEGILEGTTNQRIFLNIITELIAGYAWPGKPIANMMVKCYGYNSVKHGMDFAQDLKLGQYMKIPPRVLFVGQIYSSILATLTQVGVLRWMMSNIPNLCSPTNTQRFTCAGSKVVYSASLIWGAIGPQRMFQSGQVYSGMMYFFIIGPVVTVLVYLLFKRYPNSWIRYINVPIFFNAAGQIPPATTTQYSLWFIFGFLFNYLIRRRAFDWWKRYNYLLQAAMDTGTALATILIFFALSYNNIKFNWWGNTVGSNTDDTNNVPWLKRHLNSPSMQALTARPHNMGGQSSKTRASDLERTPLLSNPQDNPGPASPTKKAAQWAARNAVAIFMSLFILAVVLVLFLVFSVHKAKNPSTRAGVCLTPACVHAASEILYNLSPEYKKIDPCTNFEELVCGGWDERHDLRPDQGDAFTGTIMSENSQMLLRHILEAPYPDKSEHSSFSPAQLVETISTVDQQNFNKLRDAYDACMDEDTIKKAGIKPLMIILKQVADLFPVEESASSITALTPNDHKGLSDTILFLAKLGVSSFVSLGVGADDKDPDTVVAIVTPPWSIGLPAKESYSDEALVKNYEDTLSQIINEFHPGEAKKYAREVVELEKSLAAATPEAADMNDVTKYYNPQTLEDADKLTPQIRLANIINSLAPSDIKTERIIVWSPSYMNNLTDILTGSSKEVLQTYFIWKAIQAFASQIEADELKPYSRFRNELQGKDPESIPERWRTCVDHVDGRLGWILSRFFVEKAFSEKAKQFGDQIVSDIKEMFIEKLKVTTWMDKSVIKLAIEKVHKIVQKIGYPTKSPNIMDPPSLQDYYRSVNITPNTFFQNALSVNRFSVAREWSSLGKPVDREKWDMTVPTVNAYYNPPGNEIVFPAGIMQFPVFDVNVPQYLSYGAFGSVSGHELSHAFDSTGRHYDQNGNYTDWWTNSTVEGFKERADCFVDQYANFTVPGPDDKPLHVNGKLTLGENIADAGGVTAAFAAWKKRRAETPNEDLPGLDHFTQEQLFFVNYGNWWCGKSRKETAINRIYLDPHAPKWARILGTMANSRDFKESFKCPIKEPVCEIW</sequence>
<evidence type="ECO:0000256" key="11">
    <source>
        <dbReference type="ARBA" id="ARBA00022927"/>
    </source>
</evidence>
<feature type="transmembrane region" description="Helical" evidence="15">
    <location>
        <begin position="17"/>
        <end position="37"/>
    </location>
</feature>
<feature type="transmembrane region" description="Helical" evidence="15">
    <location>
        <begin position="84"/>
        <end position="103"/>
    </location>
</feature>
<gene>
    <name evidence="18" type="ORF">G7Y89_g9548</name>
</gene>
<dbReference type="InterPro" id="IPR042089">
    <property type="entry name" value="Peptidase_M13_dom_2"/>
</dbReference>
<dbReference type="CDD" id="cd08662">
    <property type="entry name" value="M13"/>
    <property type="match status" value="1"/>
</dbReference>
<dbReference type="InterPro" id="IPR004813">
    <property type="entry name" value="OPT"/>
</dbReference>
<feature type="domain" description="Peptidase M13 N-terminal" evidence="17">
    <location>
        <begin position="711"/>
        <end position="1118"/>
    </location>
</feature>
<dbReference type="PANTHER" id="PTHR22601">
    <property type="entry name" value="ISP4 LIKE PROTEIN"/>
    <property type="match status" value="1"/>
</dbReference>
<dbReference type="Pfam" id="PF05649">
    <property type="entry name" value="Peptidase_M13_N"/>
    <property type="match status" value="1"/>
</dbReference>
<reference evidence="18 19" key="1">
    <citation type="submission" date="2020-03" db="EMBL/GenBank/DDBJ databases">
        <title>Draft Genome Sequence of Cudoniella acicularis.</title>
        <authorList>
            <person name="Buettner E."/>
            <person name="Kellner H."/>
        </authorList>
    </citation>
    <scope>NUCLEOTIDE SEQUENCE [LARGE SCALE GENOMIC DNA]</scope>
    <source>
        <strain evidence="18 19">DSM 108380</strain>
    </source>
</reference>
<evidence type="ECO:0000256" key="5">
    <source>
        <dbReference type="ARBA" id="ARBA00022670"/>
    </source>
</evidence>
<dbReference type="NCBIfam" id="TIGR00728">
    <property type="entry name" value="OPT_sfam"/>
    <property type="match status" value="1"/>
</dbReference>
<dbReference type="GO" id="GO:0006508">
    <property type="term" value="P:proteolysis"/>
    <property type="evidence" value="ECO:0007669"/>
    <property type="project" value="UniProtKB-KW"/>
</dbReference>
<comment type="caution">
    <text evidence="18">The sequence shown here is derived from an EMBL/GenBank/DDBJ whole genome shotgun (WGS) entry which is preliminary data.</text>
</comment>
<dbReference type="InterPro" id="IPR004648">
    <property type="entry name" value="Oligpept_transpt"/>
</dbReference>
<dbReference type="Gene3D" id="3.40.390.10">
    <property type="entry name" value="Collagenase (Catalytic Domain)"/>
    <property type="match status" value="1"/>
</dbReference>
<dbReference type="OrthoDB" id="6475849at2759"/>
<evidence type="ECO:0000256" key="1">
    <source>
        <dbReference type="ARBA" id="ARBA00001947"/>
    </source>
</evidence>
<organism evidence="18 19">
    <name type="scientific">Cudoniella acicularis</name>
    <dbReference type="NCBI Taxonomy" id="354080"/>
    <lineage>
        <taxon>Eukaryota</taxon>
        <taxon>Fungi</taxon>
        <taxon>Dikarya</taxon>
        <taxon>Ascomycota</taxon>
        <taxon>Pezizomycotina</taxon>
        <taxon>Leotiomycetes</taxon>
        <taxon>Helotiales</taxon>
        <taxon>Tricladiaceae</taxon>
        <taxon>Cudoniella</taxon>
    </lineage>
</organism>
<keyword evidence="12 15" id="KW-1133">Transmembrane helix</keyword>